<protein>
    <submittedName>
        <fullName evidence="6">Uncharacterized protein</fullName>
    </submittedName>
</protein>
<accession>A0A165S582</accession>
<proteinExistence type="predicted"/>
<organism evidence="6 7">
    <name type="scientific">Daedalea quercina L-15889</name>
    <dbReference type="NCBI Taxonomy" id="1314783"/>
    <lineage>
        <taxon>Eukaryota</taxon>
        <taxon>Fungi</taxon>
        <taxon>Dikarya</taxon>
        <taxon>Basidiomycota</taxon>
        <taxon>Agaricomycotina</taxon>
        <taxon>Agaricomycetes</taxon>
        <taxon>Polyporales</taxon>
        <taxon>Fomitopsis</taxon>
    </lineage>
</organism>
<keyword evidence="3" id="KW-0496">Mitochondrion</keyword>
<reference evidence="6 7" key="1">
    <citation type="journal article" date="2016" name="Mol. Biol. Evol.">
        <title>Comparative Genomics of Early-Diverging Mushroom-Forming Fungi Provides Insights into the Origins of Lignocellulose Decay Capabilities.</title>
        <authorList>
            <person name="Nagy L.G."/>
            <person name="Riley R."/>
            <person name="Tritt A."/>
            <person name="Adam C."/>
            <person name="Daum C."/>
            <person name="Floudas D."/>
            <person name="Sun H."/>
            <person name="Yadav J.S."/>
            <person name="Pangilinan J."/>
            <person name="Larsson K.H."/>
            <person name="Matsuura K."/>
            <person name="Barry K."/>
            <person name="Labutti K."/>
            <person name="Kuo R."/>
            <person name="Ohm R.A."/>
            <person name="Bhattacharya S.S."/>
            <person name="Shirouzu T."/>
            <person name="Yoshinaga Y."/>
            <person name="Martin F.M."/>
            <person name="Grigoriev I.V."/>
            <person name="Hibbett D.S."/>
        </authorList>
    </citation>
    <scope>NUCLEOTIDE SEQUENCE [LARGE SCALE GENOMIC DNA]</scope>
    <source>
        <strain evidence="6 7">L-15889</strain>
    </source>
</reference>
<dbReference type="Pfam" id="PF02238">
    <property type="entry name" value="COX7a"/>
    <property type="match status" value="1"/>
</dbReference>
<dbReference type="AlphaFoldDB" id="A0A165S582"/>
<dbReference type="Proteomes" id="UP000076727">
    <property type="component" value="Unassembled WGS sequence"/>
</dbReference>
<feature type="transmembrane region" description="Helical" evidence="5">
    <location>
        <begin position="41"/>
        <end position="61"/>
    </location>
</feature>
<evidence type="ECO:0000256" key="2">
    <source>
        <dbReference type="ARBA" id="ARBA00022792"/>
    </source>
</evidence>
<evidence type="ECO:0000313" key="7">
    <source>
        <dbReference type="Proteomes" id="UP000076727"/>
    </source>
</evidence>
<evidence type="ECO:0000256" key="3">
    <source>
        <dbReference type="ARBA" id="ARBA00023128"/>
    </source>
</evidence>
<sequence>MPILDPLIYRPNRVVEKQRFHQASHDPIYLRTPASKVFVRVYYAMFAAGMLGTAYGAFSLIKGKPANE</sequence>
<name>A0A165S582_9APHY</name>
<comment type="subcellular location">
    <subcellularLocation>
        <location evidence="1">Mitochondrion inner membrane</location>
    </subcellularLocation>
</comment>
<dbReference type="InterPro" id="IPR039297">
    <property type="entry name" value="COX7a"/>
</dbReference>
<evidence type="ECO:0000256" key="5">
    <source>
        <dbReference type="SAM" id="Phobius"/>
    </source>
</evidence>
<keyword evidence="7" id="KW-1185">Reference proteome</keyword>
<dbReference type="EMBL" id="KV429045">
    <property type="protein sequence ID" value="KZT71547.1"/>
    <property type="molecule type" value="Genomic_DNA"/>
</dbReference>
<dbReference type="OrthoDB" id="5511599at2759"/>
<gene>
    <name evidence="6" type="ORF">DAEQUDRAFT_724075</name>
</gene>
<keyword evidence="5" id="KW-1133">Transmembrane helix</keyword>
<keyword evidence="5" id="KW-0812">Transmembrane</keyword>
<keyword evidence="4 5" id="KW-0472">Membrane</keyword>
<dbReference type="GO" id="GO:0005743">
    <property type="term" value="C:mitochondrial inner membrane"/>
    <property type="evidence" value="ECO:0007669"/>
    <property type="project" value="UniProtKB-SubCell"/>
</dbReference>
<evidence type="ECO:0000256" key="4">
    <source>
        <dbReference type="ARBA" id="ARBA00023136"/>
    </source>
</evidence>
<evidence type="ECO:0000256" key="1">
    <source>
        <dbReference type="ARBA" id="ARBA00004273"/>
    </source>
</evidence>
<evidence type="ECO:0000313" key="6">
    <source>
        <dbReference type="EMBL" id="KZT71547.1"/>
    </source>
</evidence>
<dbReference type="STRING" id="1314783.A0A165S582"/>
<keyword evidence="2" id="KW-0999">Mitochondrion inner membrane</keyword>